<evidence type="ECO:0000313" key="1">
    <source>
        <dbReference type="EMBL" id="RUS25695.1"/>
    </source>
</evidence>
<name>A0A433Q7E4_9FUNG</name>
<sequence length="129" mass="14568">MSNIVKVELSEDGAVKRFAEYAEKADISLGGVTISTNIYNYAMQAGSPNILCCQHDIQHNVQISDKHIIPQLSSLGTFIAVEDKDIQVWKEKLLTECKEAQQEITLLVEKQEVILTKNARRGWQNSNRH</sequence>
<dbReference type="AlphaFoldDB" id="A0A433Q7E4"/>
<gene>
    <name evidence="1" type="ORF">BC938DRAFT_471780</name>
</gene>
<proteinExistence type="predicted"/>
<organism evidence="1 2">
    <name type="scientific">Jimgerdemannia flammicorona</name>
    <dbReference type="NCBI Taxonomy" id="994334"/>
    <lineage>
        <taxon>Eukaryota</taxon>
        <taxon>Fungi</taxon>
        <taxon>Fungi incertae sedis</taxon>
        <taxon>Mucoromycota</taxon>
        <taxon>Mucoromycotina</taxon>
        <taxon>Endogonomycetes</taxon>
        <taxon>Endogonales</taxon>
        <taxon>Endogonaceae</taxon>
        <taxon>Jimgerdemannia</taxon>
    </lineage>
</organism>
<comment type="caution">
    <text evidence="1">The sequence shown here is derived from an EMBL/GenBank/DDBJ whole genome shotgun (WGS) entry which is preliminary data.</text>
</comment>
<reference evidence="1 2" key="1">
    <citation type="journal article" date="2018" name="New Phytol.">
        <title>Phylogenomics of Endogonaceae and evolution of mycorrhizas within Mucoromycota.</title>
        <authorList>
            <person name="Chang Y."/>
            <person name="Desiro A."/>
            <person name="Na H."/>
            <person name="Sandor L."/>
            <person name="Lipzen A."/>
            <person name="Clum A."/>
            <person name="Barry K."/>
            <person name="Grigoriev I.V."/>
            <person name="Martin F.M."/>
            <person name="Stajich J.E."/>
            <person name="Smith M.E."/>
            <person name="Bonito G."/>
            <person name="Spatafora J.W."/>
        </authorList>
    </citation>
    <scope>NUCLEOTIDE SEQUENCE [LARGE SCALE GENOMIC DNA]</scope>
    <source>
        <strain evidence="1 2">AD002</strain>
    </source>
</reference>
<protein>
    <submittedName>
        <fullName evidence="1">Uncharacterized protein</fullName>
    </submittedName>
</protein>
<accession>A0A433Q7E4</accession>
<evidence type="ECO:0000313" key="2">
    <source>
        <dbReference type="Proteomes" id="UP000274822"/>
    </source>
</evidence>
<keyword evidence="2" id="KW-1185">Reference proteome</keyword>
<dbReference type="EMBL" id="RBNJ01012297">
    <property type="protein sequence ID" value="RUS25695.1"/>
    <property type="molecule type" value="Genomic_DNA"/>
</dbReference>
<dbReference type="Proteomes" id="UP000274822">
    <property type="component" value="Unassembled WGS sequence"/>
</dbReference>